<proteinExistence type="predicted"/>
<dbReference type="InterPro" id="IPR025665">
    <property type="entry name" value="Beta-barrel_OMP_2"/>
</dbReference>
<feature type="domain" description="Outer membrane protein beta-barrel" evidence="2">
    <location>
        <begin position="25"/>
        <end position="196"/>
    </location>
</feature>
<dbReference type="KEGG" id="chyd:H4K34_16510"/>
<feature type="chain" id="PRO_5028916816" evidence="1">
    <location>
        <begin position="23"/>
        <end position="224"/>
    </location>
</feature>
<evidence type="ECO:0000256" key="1">
    <source>
        <dbReference type="SAM" id="SignalP"/>
    </source>
</evidence>
<sequence length="224" mass="26117">MLANRNTAILFLFLFLSMHSVAQHRVGLQIIGGVNQMETDWNTELETYTLLLAPYAAFGAFYQYELSEHWTTGCDVQFQQLYAKEKVGIPLRDQNNQVMGEIYNTYNRQFLYYSMPVYIAYSWEDWQIQVGWQTSWLLGSSARLRSEFTENGTLVQSDIRYDDVPIKDLDFGPRFGLAYQITDRWQIESLCYQGIAQVALDNARWEARFWHVGLGVRYGLGVLR</sequence>
<name>A0A7H0VE07_9FLAO</name>
<dbReference type="SUPFAM" id="SSF56935">
    <property type="entry name" value="Porins"/>
    <property type="match status" value="1"/>
</dbReference>
<keyword evidence="4" id="KW-1185">Reference proteome</keyword>
<evidence type="ECO:0000313" key="3">
    <source>
        <dbReference type="EMBL" id="QNR23955.1"/>
    </source>
</evidence>
<dbReference type="Proteomes" id="UP000516305">
    <property type="component" value="Chromosome"/>
</dbReference>
<evidence type="ECO:0000313" key="4">
    <source>
        <dbReference type="Proteomes" id="UP000516305"/>
    </source>
</evidence>
<organism evidence="3 4">
    <name type="scientific">Croceimicrobium hydrocarbonivorans</name>
    <dbReference type="NCBI Taxonomy" id="2761580"/>
    <lineage>
        <taxon>Bacteria</taxon>
        <taxon>Pseudomonadati</taxon>
        <taxon>Bacteroidota</taxon>
        <taxon>Flavobacteriia</taxon>
        <taxon>Flavobacteriales</taxon>
        <taxon>Owenweeksiaceae</taxon>
        <taxon>Croceimicrobium</taxon>
    </lineage>
</organism>
<gene>
    <name evidence="3" type="ORF">H4K34_16510</name>
</gene>
<dbReference type="AlphaFoldDB" id="A0A7H0VE07"/>
<protein>
    <submittedName>
        <fullName evidence="3">Outer membrane beta-barrel protein</fullName>
    </submittedName>
</protein>
<evidence type="ECO:0000259" key="2">
    <source>
        <dbReference type="Pfam" id="PF13568"/>
    </source>
</evidence>
<accession>A0A7H0VE07</accession>
<reference evidence="3 4" key="1">
    <citation type="submission" date="2020-08" db="EMBL/GenBank/DDBJ databases">
        <title>Croceimicrobium hydrocarbonivorans gen. nov., sp. nov., a novel marine bacterium isolated from a bacterial consortium that degrades polyethylene terephthalate.</title>
        <authorList>
            <person name="Liu R."/>
        </authorList>
    </citation>
    <scope>NUCLEOTIDE SEQUENCE [LARGE SCALE GENOMIC DNA]</scope>
    <source>
        <strain evidence="3 4">A20-9</strain>
    </source>
</reference>
<keyword evidence="1" id="KW-0732">Signal</keyword>
<dbReference type="EMBL" id="CP060139">
    <property type="protein sequence ID" value="QNR23955.1"/>
    <property type="molecule type" value="Genomic_DNA"/>
</dbReference>
<dbReference type="RefSeq" id="WP_210758492.1">
    <property type="nucleotide sequence ID" value="NZ_CP060139.1"/>
</dbReference>
<feature type="signal peptide" evidence="1">
    <location>
        <begin position="1"/>
        <end position="22"/>
    </location>
</feature>
<dbReference type="Pfam" id="PF13568">
    <property type="entry name" value="OMP_b-brl_2"/>
    <property type="match status" value="1"/>
</dbReference>